<proteinExistence type="predicted"/>
<keyword evidence="1" id="KW-0472">Membrane</keyword>
<organism evidence="2 3">
    <name type="scientific">Aromia moschata</name>
    <dbReference type="NCBI Taxonomy" id="1265417"/>
    <lineage>
        <taxon>Eukaryota</taxon>
        <taxon>Metazoa</taxon>
        <taxon>Ecdysozoa</taxon>
        <taxon>Arthropoda</taxon>
        <taxon>Hexapoda</taxon>
        <taxon>Insecta</taxon>
        <taxon>Pterygota</taxon>
        <taxon>Neoptera</taxon>
        <taxon>Endopterygota</taxon>
        <taxon>Coleoptera</taxon>
        <taxon>Polyphaga</taxon>
        <taxon>Cucujiformia</taxon>
        <taxon>Chrysomeloidea</taxon>
        <taxon>Cerambycidae</taxon>
        <taxon>Cerambycinae</taxon>
        <taxon>Callichromatini</taxon>
        <taxon>Aromia</taxon>
    </lineage>
</organism>
<gene>
    <name evidence="2" type="ORF">NQ318_008830</name>
</gene>
<evidence type="ECO:0000313" key="2">
    <source>
        <dbReference type="EMBL" id="KAJ8961150.1"/>
    </source>
</evidence>
<sequence length="134" mass="15619">MNETLFAVYIKIVLNTSYLLVSISDTKANISRRFTLSRKNFLLMLWSCVESVFAYIRHNNQSTAQPVIMNLAKEFGKSTFKCCFVCEPTRRENSQESLHKKYYNDNVAGEQGGIYCNNQTARWMEEVQCCRHPR</sequence>
<dbReference type="EMBL" id="JAPWTK010000006">
    <property type="protein sequence ID" value="KAJ8961150.1"/>
    <property type="molecule type" value="Genomic_DNA"/>
</dbReference>
<comment type="caution">
    <text evidence="2">The sequence shown here is derived from an EMBL/GenBank/DDBJ whole genome shotgun (WGS) entry which is preliminary data.</text>
</comment>
<feature type="transmembrane region" description="Helical" evidence="1">
    <location>
        <begin position="6"/>
        <end position="24"/>
    </location>
</feature>
<keyword evidence="3" id="KW-1185">Reference proteome</keyword>
<evidence type="ECO:0000256" key="1">
    <source>
        <dbReference type="SAM" id="Phobius"/>
    </source>
</evidence>
<reference evidence="2" key="1">
    <citation type="journal article" date="2023" name="Insect Mol. Biol.">
        <title>Genome sequencing provides insights into the evolution of gene families encoding plant cell wall-degrading enzymes in longhorned beetles.</title>
        <authorList>
            <person name="Shin N.R."/>
            <person name="Okamura Y."/>
            <person name="Kirsch R."/>
            <person name="Pauchet Y."/>
        </authorList>
    </citation>
    <scope>NUCLEOTIDE SEQUENCE</scope>
    <source>
        <strain evidence="2">AMC_N1</strain>
    </source>
</reference>
<dbReference type="Proteomes" id="UP001162162">
    <property type="component" value="Unassembled WGS sequence"/>
</dbReference>
<accession>A0AAV8Z9X7</accession>
<keyword evidence="1" id="KW-1133">Transmembrane helix</keyword>
<protein>
    <submittedName>
        <fullName evidence="2">Uncharacterized protein</fullName>
    </submittedName>
</protein>
<name>A0AAV8Z9X7_9CUCU</name>
<keyword evidence="1" id="KW-0812">Transmembrane</keyword>
<evidence type="ECO:0000313" key="3">
    <source>
        <dbReference type="Proteomes" id="UP001162162"/>
    </source>
</evidence>
<dbReference type="AlphaFoldDB" id="A0AAV8Z9X7"/>